<accession>A0A380NFQ0</accession>
<dbReference type="AlphaFoldDB" id="A0A380NFQ0"/>
<evidence type="ECO:0000256" key="3">
    <source>
        <dbReference type="ARBA" id="ARBA00023002"/>
    </source>
</evidence>
<dbReference type="RefSeq" id="WP_115309369.1">
    <property type="nucleotide sequence ID" value="NZ_UHIO01000001.1"/>
</dbReference>
<dbReference type="Proteomes" id="UP000255367">
    <property type="component" value="Unassembled WGS sequence"/>
</dbReference>
<keyword evidence="5" id="KW-1185">Reference proteome</keyword>
<dbReference type="Pfam" id="PF02571">
    <property type="entry name" value="CbiJ"/>
    <property type="match status" value="1"/>
</dbReference>
<dbReference type="UniPathway" id="UPA00148"/>
<evidence type="ECO:0000313" key="4">
    <source>
        <dbReference type="EMBL" id="SUP39555.1"/>
    </source>
</evidence>
<proteinExistence type="predicted"/>
<organism evidence="4 5">
    <name type="scientific">Veillonella criceti</name>
    <dbReference type="NCBI Taxonomy" id="103891"/>
    <lineage>
        <taxon>Bacteria</taxon>
        <taxon>Bacillati</taxon>
        <taxon>Bacillota</taxon>
        <taxon>Negativicutes</taxon>
        <taxon>Veillonellales</taxon>
        <taxon>Veillonellaceae</taxon>
        <taxon>Veillonella</taxon>
    </lineage>
</organism>
<dbReference type="PANTHER" id="PTHR36925:SF1">
    <property type="entry name" value="COBALT-PRECORRIN-6A REDUCTASE"/>
    <property type="match status" value="1"/>
</dbReference>
<dbReference type="GO" id="GO:0016994">
    <property type="term" value="F:precorrin-6A reductase activity"/>
    <property type="evidence" value="ECO:0007669"/>
    <property type="project" value="UniProtKB-EC"/>
</dbReference>
<dbReference type="EMBL" id="UHIO01000001">
    <property type="protein sequence ID" value="SUP39555.1"/>
    <property type="molecule type" value="Genomic_DNA"/>
</dbReference>
<sequence>MIWVIAGTLDGRNLAVTVRETTGEPVFVSVVSQYGAQLAAHEGIEVHTGRLDKEAMKDIIASKQIRLLIDASHPYAAIVTATAREAAADMRIPFLRFERKEVPLPAYDKLHHVSNEVEAAQLAGELAKTLHKRVYLTTGSKTMHIFAKAEALLDVEVWTRVLPTAEVLTMMEDLGVSPKRIIAMQGPFSYDMNRVMFADTKADVVVMKNSGLVGGSDTKLQAAIDLGLHIILIDRPEPAKGAMTISSAQEFCDLWEDKNSGIH</sequence>
<keyword evidence="2" id="KW-0169">Cobalamin biosynthesis</keyword>
<dbReference type="GO" id="GO:0009236">
    <property type="term" value="P:cobalamin biosynthetic process"/>
    <property type="evidence" value="ECO:0007669"/>
    <property type="project" value="UniProtKB-UniPathway"/>
</dbReference>
<evidence type="ECO:0000313" key="5">
    <source>
        <dbReference type="Proteomes" id="UP000255367"/>
    </source>
</evidence>
<protein>
    <submittedName>
        <fullName evidence="4">Precorrin-6A reductase</fullName>
        <ecNumber evidence="4">1.3.1.54</ecNumber>
    </submittedName>
</protein>
<dbReference type="OrthoDB" id="9780707at2"/>
<dbReference type="EC" id="1.3.1.54" evidence="4"/>
<dbReference type="NCBIfam" id="TIGR00715">
    <property type="entry name" value="precor6x_red"/>
    <property type="match status" value="1"/>
</dbReference>
<dbReference type="InterPro" id="IPR003723">
    <property type="entry name" value="Precorrin-6x_reduct"/>
</dbReference>
<evidence type="ECO:0000256" key="1">
    <source>
        <dbReference type="ARBA" id="ARBA00004953"/>
    </source>
</evidence>
<keyword evidence="3 4" id="KW-0560">Oxidoreductase</keyword>
<reference evidence="4 5" key="1">
    <citation type="submission" date="2018-06" db="EMBL/GenBank/DDBJ databases">
        <authorList>
            <consortium name="Pathogen Informatics"/>
            <person name="Doyle S."/>
        </authorList>
    </citation>
    <scope>NUCLEOTIDE SEQUENCE [LARGE SCALE GENOMIC DNA]</scope>
    <source>
        <strain evidence="4 5">NCTC12020</strain>
    </source>
</reference>
<name>A0A380NFQ0_9FIRM</name>
<dbReference type="PROSITE" id="PS51014">
    <property type="entry name" value="COBK_CBIJ"/>
    <property type="match status" value="1"/>
</dbReference>
<dbReference type="PANTHER" id="PTHR36925">
    <property type="entry name" value="COBALT-PRECORRIN-6A REDUCTASE"/>
    <property type="match status" value="1"/>
</dbReference>
<evidence type="ECO:0000256" key="2">
    <source>
        <dbReference type="ARBA" id="ARBA00022573"/>
    </source>
</evidence>
<comment type="pathway">
    <text evidence="1">Cofactor biosynthesis; adenosylcobalamin biosynthesis.</text>
</comment>
<gene>
    <name evidence="4" type="primary">cobK</name>
    <name evidence="4" type="ORF">NCTC12020_00081</name>
</gene>